<dbReference type="Pfam" id="PF21365">
    <property type="entry name" value="Glyco_hydro_31_3rd"/>
    <property type="match status" value="1"/>
</dbReference>
<reference evidence="12" key="1">
    <citation type="journal article" date="2020" name="Stud. Mycol.">
        <title>101 Dothideomycetes genomes: a test case for predicting lifestyles and emergence of pathogens.</title>
        <authorList>
            <person name="Haridas S."/>
            <person name="Albert R."/>
            <person name="Binder M."/>
            <person name="Bloem J."/>
            <person name="Labutti K."/>
            <person name="Salamov A."/>
            <person name="Andreopoulos B."/>
            <person name="Baker S."/>
            <person name="Barry K."/>
            <person name="Bills G."/>
            <person name="Bluhm B."/>
            <person name="Cannon C."/>
            <person name="Castanera R."/>
            <person name="Culley D."/>
            <person name="Daum C."/>
            <person name="Ezra D."/>
            <person name="Gonzalez J."/>
            <person name="Henrissat B."/>
            <person name="Kuo A."/>
            <person name="Liang C."/>
            <person name="Lipzen A."/>
            <person name="Lutzoni F."/>
            <person name="Magnuson J."/>
            <person name="Mondo S."/>
            <person name="Nolan M."/>
            <person name="Ohm R."/>
            <person name="Pangilinan J."/>
            <person name="Park H.-J."/>
            <person name="Ramirez L."/>
            <person name="Alfaro M."/>
            <person name="Sun H."/>
            <person name="Tritt A."/>
            <person name="Yoshinaga Y."/>
            <person name="Zwiers L.-H."/>
            <person name="Turgeon B."/>
            <person name="Goodwin S."/>
            <person name="Spatafora J."/>
            <person name="Crous P."/>
            <person name="Grigoriev I."/>
        </authorList>
    </citation>
    <scope>NUCLEOTIDE SEQUENCE</scope>
    <source>
        <strain evidence="12">CBS 279.74</strain>
    </source>
</reference>
<evidence type="ECO:0000256" key="5">
    <source>
        <dbReference type="ARBA" id="ARBA00022801"/>
    </source>
</evidence>
<evidence type="ECO:0000256" key="8">
    <source>
        <dbReference type="RuleBase" id="RU361185"/>
    </source>
</evidence>
<dbReference type="Proteomes" id="UP000799428">
    <property type="component" value="Unassembled WGS sequence"/>
</dbReference>
<dbReference type="CDD" id="cd06602">
    <property type="entry name" value="GH31_MGAM_SI_GAA"/>
    <property type="match status" value="1"/>
</dbReference>
<organism evidence="12 13">
    <name type="scientific">Pleomassaria siparia CBS 279.74</name>
    <dbReference type="NCBI Taxonomy" id="1314801"/>
    <lineage>
        <taxon>Eukaryota</taxon>
        <taxon>Fungi</taxon>
        <taxon>Dikarya</taxon>
        <taxon>Ascomycota</taxon>
        <taxon>Pezizomycotina</taxon>
        <taxon>Dothideomycetes</taxon>
        <taxon>Pleosporomycetidae</taxon>
        <taxon>Pleosporales</taxon>
        <taxon>Pleomassariaceae</taxon>
        <taxon>Pleomassaria</taxon>
    </lineage>
</organism>
<evidence type="ECO:0000256" key="2">
    <source>
        <dbReference type="ARBA" id="ARBA00007806"/>
    </source>
</evidence>
<evidence type="ECO:0000313" key="13">
    <source>
        <dbReference type="Proteomes" id="UP000799428"/>
    </source>
</evidence>
<dbReference type="Gene3D" id="2.60.40.1760">
    <property type="entry name" value="glycosyl hydrolase (family 31)"/>
    <property type="match status" value="1"/>
</dbReference>
<dbReference type="Gene3D" id="3.20.20.80">
    <property type="entry name" value="Glycosidases"/>
    <property type="match status" value="2"/>
</dbReference>
<dbReference type="InterPro" id="IPR013780">
    <property type="entry name" value="Glyco_hydro_b"/>
</dbReference>
<keyword evidence="7 8" id="KW-0326">Glycosidase</keyword>
<evidence type="ECO:0000259" key="10">
    <source>
        <dbReference type="Pfam" id="PF01055"/>
    </source>
</evidence>
<feature type="signal peptide" evidence="9">
    <location>
        <begin position="1"/>
        <end position="18"/>
    </location>
</feature>
<dbReference type="GO" id="GO:0030246">
    <property type="term" value="F:carbohydrate binding"/>
    <property type="evidence" value="ECO:0007669"/>
    <property type="project" value="InterPro"/>
</dbReference>
<keyword evidence="13" id="KW-1185">Reference proteome</keyword>
<dbReference type="EMBL" id="MU005764">
    <property type="protein sequence ID" value="KAF2714515.1"/>
    <property type="molecule type" value="Genomic_DNA"/>
</dbReference>
<dbReference type="SUPFAM" id="SSF51445">
    <property type="entry name" value="(Trans)glycosidases"/>
    <property type="match status" value="1"/>
</dbReference>
<evidence type="ECO:0000259" key="11">
    <source>
        <dbReference type="Pfam" id="PF21365"/>
    </source>
</evidence>
<dbReference type="InterPro" id="IPR000322">
    <property type="entry name" value="Glyco_hydro_31_TIM"/>
</dbReference>
<sequence>MRSTFSSVILGLVGLTTAQTVTERVIPTLSPQIDALPSLTPTILDPTAPDSQACPGYKAANVVQAGHGFTADLTIAGADCQAFGNDIADLVLEVQYQTKERLNLKIYPKHISPQNSSWFILPAHLVDEPAWDGKTTANTSDLKLDWSNDPTFQFKVSRINTGEEIFSTYGHKIVYEDQYLELLTNMVDDYNVYGLAENIHDFRLGNNYNQTYYAVDAGNSIDYNVYGVIPFYQETRYHSGGNTTAHGVYARNAHGQEWLLRNSTIAYRTLGGSFDLYFLSGQTADGTSSALTTISQFQVGCIGTPAMQMYWTFGFHQCRWGYENISVVQDVVDGYKSANIPLEGVWNDLDIYELYRDFTNNQVTYPLPAFTNFIETLHANGQHYIPIIDSNIYVPNPTNASDAYSPFEHGAELQTFIRDPTTGDFYYGDNWPGFSVWGDWLIPSTQSWWTNEILTWHKGTPFDGIWIDLSEASSFCAGSCGNGRLDENPVHPPFLLPGDPLSFDFLYPESFNVSNATEASSAAAASSSQASVISASPPLPVATTTTMGRTEPTPGVRNLNFPPYVINNVQSGHALGKSSIAPNATHNDQYNTTEYEMHNLFGLQISNATYHALLQVFPGRRPFTVGRSVFAGSGKITAHWGGDNTSTWGSMFLSISQALTMMMSGIPMFGADTCGFTHNTDYQLCSRWMELSAFFPFYRNHNVKAAISQEAYRWSSVAESSRRAMKVRYSMLTYMYTLFYYAHTKGETVMRALAWEFPNDPSLRETYGQFMLGPSILVTPVLIPNVETVNGVFPGVADGTRWFDWYTLAEVDAQPQENKTLSAPLEHINVHIRGGSILALQEPKLTTNATRNTPYSLVVALDSNGKASGSLYLDDGYSLVPDAIKLVEFTYADGCLKYTSEGSYASTQPLANITVAGLQSTPHDYGHGPYANRSSSYWGHGKPKGSTLEFGGKNCSSDGRSVSYSNGVLKVTGLEKDTGNGAFESALSLCFGW</sequence>
<keyword evidence="5 8" id="KW-0378">Hydrolase</keyword>
<dbReference type="OrthoDB" id="5839090at2759"/>
<dbReference type="EC" id="3.2.1.20" evidence="3"/>
<evidence type="ECO:0000256" key="6">
    <source>
        <dbReference type="ARBA" id="ARBA00023180"/>
    </source>
</evidence>
<evidence type="ECO:0000256" key="1">
    <source>
        <dbReference type="ARBA" id="ARBA00001657"/>
    </source>
</evidence>
<dbReference type="SUPFAM" id="SSF74650">
    <property type="entry name" value="Galactose mutarotase-like"/>
    <property type="match status" value="1"/>
</dbReference>
<comment type="catalytic activity">
    <reaction evidence="1">
        <text>Hydrolysis of terminal, non-reducing (1-&gt;4)-linked alpha-D-glucose residues with release of alpha-D-glucose.</text>
        <dbReference type="EC" id="3.2.1.20"/>
    </reaction>
</comment>
<dbReference type="SUPFAM" id="SSF51011">
    <property type="entry name" value="Glycosyl hydrolase domain"/>
    <property type="match status" value="1"/>
</dbReference>
<dbReference type="GO" id="GO:0004558">
    <property type="term" value="F:alpha-1,4-glucosidase activity"/>
    <property type="evidence" value="ECO:0007669"/>
    <property type="project" value="UniProtKB-EC"/>
</dbReference>
<dbReference type="PROSITE" id="PS00707">
    <property type="entry name" value="GLYCOSYL_HYDROL_F31_2"/>
    <property type="match status" value="1"/>
</dbReference>
<protein>
    <recommendedName>
        <fullName evidence="3">alpha-glucosidase</fullName>
        <ecNumber evidence="3">3.2.1.20</ecNumber>
    </recommendedName>
</protein>
<dbReference type="PANTHER" id="PTHR22762">
    <property type="entry name" value="ALPHA-GLUCOSIDASE"/>
    <property type="match status" value="1"/>
</dbReference>
<dbReference type="FunFam" id="2.60.40.1180:FF:000001">
    <property type="entry name" value="Maltase-glucoamylase, intestinal"/>
    <property type="match status" value="1"/>
</dbReference>
<feature type="domain" description="Glycoside hydrolase family 31 TIM barrel" evidence="10">
    <location>
        <begin position="305"/>
        <end position="738"/>
    </location>
</feature>
<feature type="chain" id="PRO_5026197135" description="alpha-glucosidase" evidence="9">
    <location>
        <begin position="19"/>
        <end position="993"/>
    </location>
</feature>
<dbReference type="AlphaFoldDB" id="A0A6G1KPP1"/>
<comment type="similarity">
    <text evidence="2 8">Belongs to the glycosyl hydrolase 31 family.</text>
</comment>
<evidence type="ECO:0000256" key="7">
    <source>
        <dbReference type="ARBA" id="ARBA00023295"/>
    </source>
</evidence>
<feature type="domain" description="Glycosyl hydrolase family 31 C-terminal" evidence="11">
    <location>
        <begin position="746"/>
        <end position="838"/>
    </location>
</feature>
<keyword evidence="6" id="KW-0325">Glycoprotein</keyword>
<accession>A0A6G1KPP1</accession>
<dbReference type="Pfam" id="PF01055">
    <property type="entry name" value="Glyco_hydro_31_2nd"/>
    <property type="match status" value="1"/>
</dbReference>
<gene>
    <name evidence="12" type="ORF">K504DRAFT_496442</name>
</gene>
<dbReference type="GO" id="GO:0005975">
    <property type="term" value="P:carbohydrate metabolic process"/>
    <property type="evidence" value="ECO:0007669"/>
    <property type="project" value="InterPro"/>
</dbReference>
<proteinExistence type="inferred from homology"/>
<dbReference type="InterPro" id="IPR017853">
    <property type="entry name" value="GH"/>
</dbReference>
<name>A0A6G1KPP1_9PLEO</name>
<evidence type="ECO:0000256" key="9">
    <source>
        <dbReference type="SAM" id="SignalP"/>
    </source>
</evidence>
<keyword evidence="4 9" id="KW-0732">Signal</keyword>
<evidence type="ECO:0000313" key="12">
    <source>
        <dbReference type="EMBL" id="KAF2714515.1"/>
    </source>
</evidence>
<dbReference type="InterPro" id="IPR011013">
    <property type="entry name" value="Gal_mutarotase_sf_dom"/>
</dbReference>
<dbReference type="InterPro" id="IPR030459">
    <property type="entry name" value="Glyco_hydro_31_CS"/>
</dbReference>
<dbReference type="Gene3D" id="2.60.40.1180">
    <property type="entry name" value="Golgi alpha-mannosidase II"/>
    <property type="match status" value="2"/>
</dbReference>
<evidence type="ECO:0000256" key="4">
    <source>
        <dbReference type="ARBA" id="ARBA00022729"/>
    </source>
</evidence>
<evidence type="ECO:0000256" key="3">
    <source>
        <dbReference type="ARBA" id="ARBA00012741"/>
    </source>
</evidence>
<dbReference type="InterPro" id="IPR048395">
    <property type="entry name" value="Glyco_hydro_31_C"/>
</dbReference>
<dbReference type="PANTHER" id="PTHR22762:SF133">
    <property type="entry name" value="P-TYPE DOMAIN-CONTAINING PROTEIN"/>
    <property type="match status" value="1"/>
</dbReference>